<dbReference type="PROSITE" id="PS50135">
    <property type="entry name" value="ZF_ZZ_2"/>
    <property type="match status" value="1"/>
</dbReference>
<feature type="region of interest" description="Disordered" evidence="5">
    <location>
        <begin position="418"/>
        <end position="440"/>
    </location>
</feature>
<reference evidence="8" key="2">
    <citation type="submission" date="2024-01" db="EMBL/GenBank/DDBJ databases">
        <title>Comparative genomics of Cryptococcus and Kwoniella reveals pathogenesis evolution and contrasting modes of karyotype evolution via chromosome fusion or intercentromeric recombination.</title>
        <authorList>
            <person name="Coelho M.A."/>
            <person name="David-Palma M."/>
            <person name="Shea T."/>
            <person name="Bowers K."/>
            <person name="McGinley-Smith S."/>
            <person name="Mohammad A.W."/>
            <person name="Gnirke A."/>
            <person name="Yurkov A.M."/>
            <person name="Nowrousian M."/>
            <person name="Sun S."/>
            <person name="Cuomo C.A."/>
            <person name="Heitman J."/>
        </authorList>
    </citation>
    <scope>NUCLEOTIDE SEQUENCE</scope>
    <source>
        <strain evidence="8">CBS 12478</strain>
    </source>
</reference>
<reference evidence="8" key="1">
    <citation type="submission" date="2017-08" db="EMBL/GenBank/DDBJ databases">
        <authorList>
            <person name="Cuomo C."/>
            <person name="Billmyre B."/>
            <person name="Heitman J."/>
        </authorList>
    </citation>
    <scope>NUCLEOTIDE SEQUENCE</scope>
    <source>
        <strain evidence="8">CBS 12478</strain>
    </source>
</reference>
<keyword evidence="3" id="KW-0862">Zinc</keyword>
<dbReference type="Pfam" id="PF00564">
    <property type="entry name" value="PB1"/>
    <property type="match status" value="1"/>
</dbReference>
<dbReference type="PANTHER" id="PTHR15090">
    <property type="entry name" value="SEQUESTOSOME 1-RELATED"/>
    <property type="match status" value="1"/>
</dbReference>
<dbReference type="KEGG" id="ksn:43587533"/>
<feature type="compositionally biased region" description="Polar residues" evidence="5">
    <location>
        <begin position="200"/>
        <end position="214"/>
    </location>
</feature>
<feature type="region of interest" description="Disordered" evidence="5">
    <location>
        <begin position="760"/>
        <end position="779"/>
    </location>
</feature>
<dbReference type="Proteomes" id="UP000322225">
    <property type="component" value="Chromosome 10"/>
</dbReference>
<evidence type="ECO:0000256" key="3">
    <source>
        <dbReference type="ARBA" id="ARBA00022833"/>
    </source>
</evidence>
<dbReference type="Gene3D" id="3.30.60.90">
    <property type="match status" value="3"/>
</dbReference>
<dbReference type="SMART" id="SM00666">
    <property type="entry name" value="PB1"/>
    <property type="match status" value="1"/>
</dbReference>
<dbReference type="InterPro" id="IPR053793">
    <property type="entry name" value="PB1-like"/>
</dbReference>
<dbReference type="SUPFAM" id="SSF54277">
    <property type="entry name" value="CAD &amp; PB1 domains"/>
    <property type="match status" value="1"/>
</dbReference>
<name>A0AAJ8LM15_9TREE</name>
<evidence type="ECO:0000256" key="2">
    <source>
        <dbReference type="ARBA" id="ARBA00022771"/>
    </source>
</evidence>
<dbReference type="GeneID" id="43587533"/>
<evidence type="ECO:0008006" key="10">
    <source>
        <dbReference type="Google" id="ProtNLM"/>
    </source>
</evidence>
<keyword evidence="9" id="KW-1185">Reference proteome</keyword>
<evidence type="ECO:0000256" key="1">
    <source>
        <dbReference type="ARBA" id="ARBA00022723"/>
    </source>
</evidence>
<feature type="compositionally biased region" description="Polar residues" evidence="5">
    <location>
        <begin position="770"/>
        <end position="779"/>
    </location>
</feature>
<sequence>MSRSNMGVIPDRPNRPLVVRCAYEGSSRRVNFPSAATCRLDSLRSRVEECFSLSASPFSLTYKDDDGEEFTIRSDSDLTEAISYFISGDDEAPPSFSNGSIHYGVPAQKISLRLDVVVEYDGPSLSDTSSISSFRTGGSGSDGTSWRSSSGYDYGESHRYSGSGYSTVQHPVEEDELTQYGEGSRRRSVVESLGRLDLENSLSGSTTPRRQSGQAEREPSPSRPPHPLTGPESESAPSLLTHSELGSRWLREQSRLAARKLGPASSRAGTGGRSARYESDEESLASDEERPGDIALVRDASGRYYYSYQTDTSSRSSQSAASYDDYRNHGNRPISHSVSSHSTDSAISPPATLRLTDHPHEMVRIAEPTGPPIFAPDCSACGVRLDYMRYVCRICGEGEMWEENASGKASFVSRSVSGESDLSDESSEATEWGVPPPASLATVNPFDSRTIYEASNSRSRGASSTLIDTSYASTQNTGSSSSPTTATYRYGLDPTPPQSPNGSSENVPRGNVGYELCAGCIEVHGIAHSKAAARLARSVSSRTGRATESQPGNSRHAFREKIWGAEGWVDVEYTEDSECTICRNPLFRDRFKCVSCSKFDLCHSCYDKVEEIHPAHAFLSLPDRPLPRVGLLASNGQGGRNGHVASDGGAPNLVRHPGAFCHNCLKDIVGPRFHCAVCPSWDLCIQCEGLHTTAIDGSGHLPDHIMMKIPVPLPSSEIEAVSRRARDRWFHQDRGVAVASSETPLSRSSSPTNDTVYAPTAPALRDAGTPTPSRINGITTSTRDVLDHGMRCVNCNEWIMGKRYQCANCPSNPDGYNLCSICELRSYRIHNPLHVFLKFDRPVHVPLISSQPILPILYRQPVGKIPSSALATINPRDPTSYLGYVIHKETLCDVHGDQIRGVWLRCAHCAEGFDICQEAEERARHDPKHVFIVFKARVDMAAFRAVADLGATHSKPLLKQQVYIS</sequence>
<accession>A0AAJ8LM15</accession>
<evidence type="ECO:0000256" key="4">
    <source>
        <dbReference type="PROSITE-ProRule" id="PRU00228"/>
    </source>
</evidence>
<evidence type="ECO:0000256" key="5">
    <source>
        <dbReference type="SAM" id="MobiDB-lite"/>
    </source>
</evidence>
<dbReference type="Pfam" id="PF00569">
    <property type="entry name" value="ZZ"/>
    <property type="match status" value="2"/>
</dbReference>
<dbReference type="RefSeq" id="XP_065823745.1">
    <property type="nucleotide sequence ID" value="XM_065967673.1"/>
</dbReference>
<proteinExistence type="predicted"/>
<protein>
    <recommendedName>
        <fullName evidence="10">ZZ-type domain-containing protein</fullName>
    </recommendedName>
</protein>
<evidence type="ECO:0000259" key="7">
    <source>
        <dbReference type="PROSITE" id="PS51745"/>
    </source>
</evidence>
<feature type="region of interest" description="Disordered" evidence="5">
    <location>
        <begin position="308"/>
        <end position="355"/>
    </location>
</feature>
<evidence type="ECO:0000259" key="6">
    <source>
        <dbReference type="PROSITE" id="PS50135"/>
    </source>
</evidence>
<feature type="compositionally biased region" description="Basic and acidic residues" evidence="5">
    <location>
        <begin position="183"/>
        <end position="198"/>
    </location>
</feature>
<feature type="compositionally biased region" description="Low complexity" evidence="5">
    <location>
        <begin position="334"/>
        <end position="348"/>
    </location>
</feature>
<dbReference type="GO" id="GO:0008270">
    <property type="term" value="F:zinc ion binding"/>
    <property type="evidence" value="ECO:0007669"/>
    <property type="project" value="UniProtKB-KW"/>
</dbReference>
<feature type="region of interest" description="Disordered" evidence="5">
    <location>
        <begin position="470"/>
        <end position="507"/>
    </location>
</feature>
<dbReference type="InterPro" id="IPR043145">
    <property type="entry name" value="Znf_ZZ_sf"/>
</dbReference>
<dbReference type="AlphaFoldDB" id="A0AAJ8LM15"/>
<dbReference type="FunFam" id="3.30.60.90:FF:000021">
    <property type="entry name" value="Unplaced genomic scaffold supercont1.18, whole genome shotgun sequence"/>
    <property type="match status" value="1"/>
</dbReference>
<dbReference type="Gene3D" id="3.10.20.90">
    <property type="entry name" value="Phosphatidylinositol 3-kinase Catalytic Subunit, Chain A, domain 1"/>
    <property type="match status" value="1"/>
</dbReference>
<feature type="region of interest" description="Disordered" evidence="5">
    <location>
        <begin position="127"/>
        <end position="149"/>
    </location>
</feature>
<organism evidence="8 9">
    <name type="scientific">Kwoniella shandongensis</name>
    <dbReference type="NCBI Taxonomy" id="1734106"/>
    <lineage>
        <taxon>Eukaryota</taxon>
        <taxon>Fungi</taxon>
        <taxon>Dikarya</taxon>
        <taxon>Basidiomycota</taxon>
        <taxon>Agaricomycotina</taxon>
        <taxon>Tremellomycetes</taxon>
        <taxon>Tremellales</taxon>
        <taxon>Cryptococcaceae</taxon>
        <taxon>Kwoniella</taxon>
    </lineage>
</organism>
<dbReference type="CDD" id="cd02249">
    <property type="entry name" value="ZZ"/>
    <property type="match status" value="1"/>
</dbReference>
<dbReference type="EMBL" id="CP144060">
    <property type="protein sequence ID" value="WWD21031.1"/>
    <property type="molecule type" value="Genomic_DNA"/>
</dbReference>
<evidence type="ECO:0000313" key="9">
    <source>
        <dbReference type="Proteomes" id="UP000322225"/>
    </source>
</evidence>
<dbReference type="InterPro" id="IPR000433">
    <property type="entry name" value="Znf_ZZ"/>
</dbReference>
<dbReference type="InterPro" id="IPR052260">
    <property type="entry name" value="Autophagy_Rcpt_SigReg"/>
</dbReference>
<evidence type="ECO:0000313" key="8">
    <source>
        <dbReference type="EMBL" id="WWD21031.1"/>
    </source>
</evidence>
<keyword evidence="2 4" id="KW-0863">Zinc-finger</keyword>
<dbReference type="SMART" id="SM00291">
    <property type="entry name" value="ZnF_ZZ"/>
    <property type="match status" value="4"/>
</dbReference>
<feature type="compositionally biased region" description="Low complexity" evidence="5">
    <location>
        <begin position="308"/>
        <end position="323"/>
    </location>
</feature>
<feature type="compositionally biased region" description="Polar residues" evidence="5">
    <location>
        <begin position="470"/>
        <end position="487"/>
    </location>
</feature>
<dbReference type="CDD" id="cd02340">
    <property type="entry name" value="ZZ_NBR1_like"/>
    <property type="match status" value="1"/>
</dbReference>
<feature type="domain" description="ZZ-type" evidence="6">
    <location>
        <begin position="656"/>
        <end position="714"/>
    </location>
</feature>
<dbReference type="SUPFAM" id="SSF57850">
    <property type="entry name" value="RING/U-box"/>
    <property type="match status" value="4"/>
</dbReference>
<gene>
    <name evidence="8" type="ORF">CI109_105512</name>
</gene>
<feature type="domain" description="PB1" evidence="7">
    <location>
        <begin position="16"/>
        <end position="91"/>
    </location>
</feature>
<dbReference type="PROSITE" id="PS51745">
    <property type="entry name" value="PB1"/>
    <property type="match status" value="1"/>
</dbReference>
<keyword evidence="1" id="KW-0479">Metal-binding</keyword>
<feature type="region of interest" description="Disordered" evidence="5">
    <location>
        <begin position="176"/>
        <end position="240"/>
    </location>
</feature>
<feature type="compositionally biased region" description="Low complexity" evidence="5">
    <location>
        <begin position="132"/>
        <end position="149"/>
    </location>
</feature>
<dbReference type="PANTHER" id="PTHR15090:SF0">
    <property type="entry name" value="SEQUESTOSOME-1"/>
    <property type="match status" value="1"/>
</dbReference>
<dbReference type="InterPro" id="IPR000270">
    <property type="entry name" value="PB1_dom"/>
</dbReference>
<feature type="region of interest" description="Disordered" evidence="5">
    <location>
        <begin position="258"/>
        <end position="296"/>
    </location>
</feature>